<evidence type="ECO:0000256" key="1">
    <source>
        <dbReference type="SAM" id="MobiDB-lite"/>
    </source>
</evidence>
<proteinExistence type="predicted"/>
<dbReference type="AlphaFoldDB" id="A0A1Y2BEJ6"/>
<accession>A0A1Y2BEJ6</accession>
<reference evidence="2 3" key="1">
    <citation type="submission" date="2016-07" db="EMBL/GenBank/DDBJ databases">
        <title>Pervasive Adenine N6-methylation of Active Genes in Fungi.</title>
        <authorList>
            <consortium name="DOE Joint Genome Institute"/>
            <person name="Mondo S.J."/>
            <person name="Dannebaum R.O."/>
            <person name="Kuo R.C."/>
            <person name="Labutti K."/>
            <person name="Haridas S."/>
            <person name="Kuo A."/>
            <person name="Salamov A."/>
            <person name="Ahrendt S.R."/>
            <person name="Lipzen A."/>
            <person name="Sullivan W."/>
            <person name="Andreopoulos W.B."/>
            <person name="Clum A."/>
            <person name="Lindquist E."/>
            <person name="Daum C."/>
            <person name="Ramamoorthy G.K."/>
            <person name="Gryganskyi A."/>
            <person name="Culley D."/>
            <person name="Magnuson J.K."/>
            <person name="James T.Y."/>
            <person name="O'Malley M.A."/>
            <person name="Stajich J.E."/>
            <person name="Spatafora J.W."/>
            <person name="Visel A."/>
            <person name="Grigoriev I.V."/>
        </authorList>
    </citation>
    <scope>NUCLEOTIDE SEQUENCE [LARGE SCALE GENOMIC DNA]</scope>
    <source>
        <strain evidence="2 3">JEL800</strain>
    </source>
</reference>
<protein>
    <submittedName>
        <fullName evidence="2">Uncharacterized protein</fullName>
    </submittedName>
</protein>
<dbReference type="STRING" id="329046.A0A1Y2BEJ6"/>
<dbReference type="EMBL" id="MCGO01000068">
    <property type="protein sequence ID" value="ORY33253.1"/>
    <property type="molecule type" value="Genomic_DNA"/>
</dbReference>
<dbReference type="Proteomes" id="UP000193642">
    <property type="component" value="Unassembled WGS sequence"/>
</dbReference>
<evidence type="ECO:0000313" key="3">
    <source>
        <dbReference type="Proteomes" id="UP000193642"/>
    </source>
</evidence>
<organism evidence="2 3">
    <name type="scientific">Rhizoclosmatium globosum</name>
    <dbReference type="NCBI Taxonomy" id="329046"/>
    <lineage>
        <taxon>Eukaryota</taxon>
        <taxon>Fungi</taxon>
        <taxon>Fungi incertae sedis</taxon>
        <taxon>Chytridiomycota</taxon>
        <taxon>Chytridiomycota incertae sedis</taxon>
        <taxon>Chytridiomycetes</taxon>
        <taxon>Chytridiales</taxon>
        <taxon>Chytriomycetaceae</taxon>
        <taxon>Rhizoclosmatium</taxon>
    </lineage>
</organism>
<dbReference type="PANTHER" id="PTHR37827">
    <property type="entry name" value="TUDOR DOMAIN-CONTAINING PROTEIN"/>
    <property type="match status" value="1"/>
</dbReference>
<dbReference type="OrthoDB" id="4850648at2759"/>
<evidence type="ECO:0000313" key="2">
    <source>
        <dbReference type="EMBL" id="ORY33253.1"/>
    </source>
</evidence>
<comment type="caution">
    <text evidence="2">The sequence shown here is derived from an EMBL/GenBank/DDBJ whole genome shotgun (WGS) entry which is preliminary data.</text>
</comment>
<sequence>MNTSIRSLQKVVRCVILDQPGIDCDEEVSNYIAELIYELPSIKTVSDDTDIDTMAKQIAESVASEMMDLGVANTVSSCIGLLESILESYICELKSPIQTSSSKETEHEFEEDDDNEEDDAEDLLPGCCEICYCHRRLGFHHLIPRMTHKRVVNRGLFTIEDCRTRGIMVCGTCHRTLHRRWTHMELALKYNTLEKIMADEGMVRYQAWAERQKKRKKAL</sequence>
<gene>
    <name evidence="2" type="ORF">BCR33DRAFT_723231</name>
</gene>
<name>A0A1Y2BEJ6_9FUNG</name>
<feature type="region of interest" description="Disordered" evidence="1">
    <location>
        <begin position="101"/>
        <end position="120"/>
    </location>
</feature>
<feature type="compositionally biased region" description="Acidic residues" evidence="1">
    <location>
        <begin position="107"/>
        <end position="120"/>
    </location>
</feature>
<keyword evidence="3" id="KW-1185">Reference proteome</keyword>
<dbReference type="PANTHER" id="PTHR37827:SF1">
    <property type="entry name" value="HNH DOMAIN-CONTAINING PROTEIN"/>
    <property type="match status" value="1"/>
</dbReference>